<dbReference type="InterPro" id="IPR023209">
    <property type="entry name" value="DAO"/>
</dbReference>
<evidence type="ECO:0000256" key="7">
    <source>
        <dbReference type="ARBA" id="ARBA00039751"/>
    </source>
</evidence>
<evidence type="ECO:0000256" key="1">
    <source>
        <dbReference type="ARBA" id="ARBA00001974"/>
    </source>
</evidence>
<dbReference type="InterPro" id="IPR006076">
    <property type="entry name" value="FAD-dep_OxRdtase"/>
</dbReference>
<feature type="domain" description="FAD dependent oxidoreductase" evidence="9">
    <location>
        <begin position="2"/>
        <end position="305"/>
    </location>
</feature>
<evidence type="ECO:0000313" key="11">
    <source>
        <dbReference type="Proteomes" id="UP000827138"/>
    </source>
</evidence>
<proteinExistence type="inferred from homology"/>
<gene>
    <name evidence="10" type="ORF">K1J60_05430</name>
</gene>
<dbReference type="EMBL" id="CP080647">
    <property type="protein sequence ID" value="QYX82767.1"/>
    <property type="molecule type" value="Genomic_DNA"/>
</dbReference>
<dbReference type="PANTHER" id="PTHR11530">
    <property type="entry name" value="D-AMINO ACID OXIDASE"/>
    <property type="match status" value="1"/>
</dbReference>
<accession>A0ABX8Y4N2</accession>
<dbReference type="SUPFAM" id="SSF51971">
    <property type="entry name" value="Nucleotide-binding domain"/>
    <property type="match status" value="1"/>
</dbReference>
<sequence>MIVVGGGVVGLTTAVVLAESGRRVRVWAREPGERATSGVAGGLWWPYRIEPEELVGAWALDTLAVYESLAARPDETGVRMVEGVHGETSLDGLGAWAARVAGLRVATAEEYPGVGLWAQLPLIDMPVHLRWLRERFVEAGGAVEERTVTDLAAVDAPVVVNCTGLGARELVPDPSVRPVRGQLVVVENPGVTTWLTSVDHSGAESTYFMPQPCGLILGGTAEEDAWSLTPDPVIAEEIVRRCAAVRPEIAGARIIEHRVGLRPSRPAVRLERQLRPDGRVSVHNYGHGGAGVTVAWGCAREAARLAAG</sequence>
<evidence type="ECO:0000256" key="5">
    <source>
        <dbReference type="ARBA" id="ARBA00023002"/>
    </source>
</evidence>
<dbReference type="Gene3D" id="3.40.50.720">
    <property type="entry name" value="NAD(P)-binding Rossmann-like Domain"/>
    <property type="match status" value="1"/>
</dbReference>
<keyword evidence="11" id="KW-1185">Reference proteome</keyword>
<comment type="catalytic activity">
    <reaction evidence="8">
        <text>a D-alpha-amino acid + O2 + H2O = a 2-oxocarboxylate + H2O2 + NH4(+)</text>
        <dbReference type="Rhea" id="RHEA:21816"/>
        <dbReference type="ChEBI" id="CHEBI:15377"/>
        <dbReference type="ChEBI" id="CHEBI:15379"/>
        <dbReference type="ChEBI" id="CHEBI:16240"/>
        <dbReference type="ChEBI" id="CHEBI:28938"/>
        <dbReference type="ChEBI" id="CHEBI:35179"/>
        <dbReference type="ChEBI" id="CHEBI:59871"/>
        <dbReference type="EC" id="1.4.3.3"/>
    </reaction>
    <physiologicalReaction direction="left-to-right" evidence="8">
        <dbReference type="Rhea" id="RHEA:21817"/>
    </physiologicalReaction>
</comment>
<evidence type="ECO:0000256" key="8">
    <source>
        <dbReference type="ARBA" id="ARBA00049547"/>
    </source>
</evidence>
<comment type="cofactor">
    <cofactor evidence="1">
        <name>FAD</name>
        <dbReference type="ChEBI" id="CHEBI:57692"/>
    </cofactor>
</comment>
<keyword evidence="3" id="KW-0285">Flavoprotein</keyword>
<evidence type="ECO:0000259" key="9">
    <source>
        <dbReference type="Pfam" id="PF01266"/>
    </source>
</evidence>
<evidence type="ECO:0000313" key="10">
    <source>
        <dbReference type="EMBL" id="QYX82767.1"/>
    </source>
</evidence>
<keyword evidence="5" id="KW-0560">Oxidoreductase</keyword>
<evidence type="ECO:0000256" key="6">
    <source>
        <dbReference type="ARBA" id="ARBA00039101"/>
    </source>
</evidence>
<dbReference type="PIRSF" id="PIRSF000189">
    <property type="entry name" value="D-aa_oxidase"/>
    <property type="match status" value="1"/>
</dbReference>
<name>A0ABX8Y4N2_9ACTN</name>
<keyword evidence="4" id="KW-0274">FAD</keyword>
<organism evidence="10 11">
    <name type="scientific">Streptomyces akebiae</name>
    <dbReference type="NCBI Taxonomy" id="2865673"/>
    <lineage>
        <taxon>Bacteria</taxon>
        <taxon>Bacillati</taxon>
        <taxon>Actinomycetota</taxon>
        <taxon>Actinomycetes</taxon>
        <taxon>Kitasatosporales</taxon>
        <taxon>Streptomycetaceae</taxon>
        <taxon>Streptomyces</taxon>
    </lineage>
</organism>
<reference evidence="10 11" key="1">
    <citation type="submission" date="2021-08" db="EMBL/GenBank/DDBJ databases">
        <authorList>
            <person name="Ping M."/>
        </authorList>
    </citation>
    <scope>NUCLEOTIDE SEQUENCE [LARGE SCALE GENOMIC DNA]</scope>
    <source>
        <strain evidence="10 11">MG28</strain>
    </source>
</reference>
<evidence type="ECO:0000256" key="3">
    <source>
        <dbReference type="ARBA" id="ARBA00022630"/>
    </source>
</evidence>
<dbReference type="EC" id="1.4.3.3" evidence="6"/>
<dbReference type="Proteomes" id="UP000827138">
    <property type="component" value="Chromosome"/>
</dbReference>
<evidence type="ECO:0000256" key="4">
    <source>
        <dbReference type="ARBA" id="ARBA00022827"/>
    </source>
</evidence>
<protein>
    <recommendedName>
        <fullName evidence="7">D-amino-acid oxidase</fullName>
        <ecNumber evidence="6">1.4.3.3</ecNumber>
    </recommendedName>
</protein>
<evidence type="ECO:0000256" key="2">
    <source>
        <dbReference type="ARBA" id="ARBA00006730"/>
    </source>
</evidence>
<dbReference type="Pfam" id="PF01266">
    <property type="entry name" value="DAO"/>
    <property type="match status" value="1"/>
</dbReference>
<dbReference type="SUPFAM" id="SSF54373">
    <property type="entry name" value="FAD-linked reductases, C-terminal domain"/>
    <property type="match status" value="1"/>
</dbReference>
<comment type="similarity">
    <text evidence="2">Belongs to the DAMOX/DASOX family.</text>
</comment>
<dbReference type="PANTHER" id="PTHR11530:SF11">
    <property type="entry name" value="D-ASPARTATE OXIDASE"/>
    <property type="match status" value="1"/>
</dbReference>
<dbReference type="Gene3D" id="3.30.9.10">
    <property type="entry name" value="D-Amino Acid Oxidase, subunit A, domain 2"/>
    <property type="match status" value="1"/>
</dbReference>